<reference evidence="1" key="1">
    <citation type="submission" date="2017-02" db="EMBL/GenBank/DDBJ databases">
        <title>Complete genome sequence of two Escherichia coli phages, vB_EcoM_ ESCO5 and vB_EcoM_ESCO13, which are related to phAPEC8.</title>
        <authorList>
            <person name="Trotereau A."/>
            <person name="Gonnet M."/>
            <person name="Viardot A."/>
            <person name="Lalmanach A.-C."/>
            <person name="Guabiraba R."/>
            <person name="Chanteloup N."/>
            <person name="Schouler C."/>
        </authorList>
    </citation>
    <scope>NUCLEOTIDE SEQUENCE [LARGE SCALE GENOMIC DNA]</scope>
</reference>
<dbReference type="EMBL" id="KX552041">
    <property type="protein sequence ID" value="AQM50953.1"/>
    <property type="molecule type" value="Genomic_DNA"/>
</dbReference>
<name>A0A1Q1N9C9_9CAUD</name>
<accession>A0A1Q1N9C9</accession>
<organism evidence="1 2">
    <name type="scientific">Escherichia phage ESCO13</name>
    <dbReference type="NCBI Taxonomy" id="1881104"/>
    <lineage>
        <taxon>Viruses</taxon>
        <taxon>Duplodnaviria</taxon>
        <taxon>Heunggongvirae</taxon>
        <taxon>Uroviricota</taxon>
        <taxon>Caudoviricetes</taxon>
        <taxon>Stephanstirmvirinae</taxon>
        <taxon>Phapecoctavirus</taxon>
        <taxon>Phapecoctavirus ESCO13</taxon>
    </lineage>
</organism>
<keyword evidence="2" id="KW-1185">Reference proteome</keyword>
<gene>
    <name evidence="1" type="ORF">ESCO13_00290</name>
</gene>
<proteinExistence type="predicted"/>
<protein>
    <submittedName>
        <fullName evidence="1">Uncharacterized protein</fullName>
    </submittedName>
</protein>
<evidence type="ECO:0000313" key="1">
    <source>
        <dbReference type="EMBL" id="AQM50953.1"/>
    </source>
</evidence>
<evidence type="ECO:0000313" key="2">
    <source>
        <dbReference type="Proteomes" id="UP000225358"/>
    </source>
</evidence>
<sequence length="64" mass="7188">MASNTKQYGAGEVYKIFNRKGDKLLLTLTIPETMCKAGLDRLLFFKHNIPPGEYTAKKVSNIGR</sequence>
<dbReference type="Proteomes" id="UP000225358">
    <property type="component" value="Segment"/>
</dbReference>